<evidence type="ECO:0000256" key="3">
    <source>
        <dbReference type="SAM" id="Phobius"/>
    </source>
</evidence>
<evidence type="ECO:0000256" key="2">
    <source>
        <dbReference type="PIRNR" id="PIRNR016661"/>
    </source>
</evidence>
<keyword evidence="3" id="KW-1133">Transmembrane helix</keyword>
<sequence length="203" mass="22064">MELTKQKKGFRTIDLTLGALFVGLMAIGANIVVWLPFLKVTFAGATVEITLQTFFATLAGLMLGKRLGAFSMIVYALVGIIGVPVFAGMQAGVAQLVTPTGGFILSFIFVAWVSGWILEKRNSSTFATYVTASFGGLFCNYMIGTTYMYFALNLWIGGSISYTTAWAMMLPFLIKDIGLTFLVATLARVLVKRVQFSIKPFTA</sequence>
<dbReference type="GO" id="GO:0005886">
    <property type="term" value="C:plasma membrane"/>
    <property type="evidence" value="ECO:0007669"/>
    <property type="project" value="UniProtKB-SubCell"/>
</dbReference>
<feature type="transmembrane region" description="Helical" evidence="3">
    <location>
        <begin position="41"/>
        <end position="61"/>
    </location>
</feature>
<dbReference type="OrthoDB" id="9803495at2"/>
<keyword evidence="3" id="KW-0812">Transmembrane</keyword>
<comment type="caution">
    <text evidence="4">The sequence shown here is derived from an EMBL/GenBank/DDBJ whole genome shotgun (WGS) entry which is preliminary data.</text>
</comment>
<evidence type="ECO:0000313" key="5">
    <source>
        <dbReference type="Proteomes" id="UP000480185"/>
    </source>
</evidence>
<evidence type="ECO:0000313" key="4">
    <source>
        <dbReference type="EMBL" id="MRG85192.1"/>
    </source>
</evidence>
<dbReference type="AlphaFoldDB" id="A0A6G1X2M3"/>
<protein>
    <recommendedName>
        <fullName evidence="2">Biotin transporter</fullName>
    </recommendedName>
</protein>
<dbReference type="PIRSF" id="PIRSF016661">
    <property type="entry name" value="BioY"/>
    <property type="match status" value="1"/>
</dbReference>
<dbReference type="PANTHER" id="PTHR34295">
    <property type="entry name" value="BIOTIN TRANSPORTER BIOY"/>
    <property type="match status" value="1"/>
</dbReference>
<gene>
    <name evidence="4" type="ORF">GH754_02485</name>
</gene>
<reference evidence="4 5" key="1">
    <citation type="submission" date="2019-11" db="EMBL/GenBank/DDBJ databases">
        <authorList>
            <person name="Li J."/>
        </authorList>
    </citation>
    <scope>NUCLEOTIDE SEQUENCE [LARGE SCALE GENOMIC DNA]</scope>
    <source>
        <strain evidence="4 5">J4</strain>
    </source>
</reference>
<keyword evidence="2 3" id="KW-0472">Membrane</keyword>
<feature type="transmembrane region" description="Helical" evidence="3">
    <location>
        <begin position="130"/>
        <end position="152"/>
    </location>
</feature>
<comment type="similarity">
    <text evidence="1 2">Belongs to the BioY family.</text>
</comment>
<feature type="transmembrane region" description="Helical" evidence="3">
    <location>
        <begin position="12"/>
        <end position="35"/>
    </location>
</feature>
<feature type="transmembrane region" description="Helical" evidence="3">
    <location>
        <begin position="100"/>
        <end position="118"/>
    </location>
</feature>
<feature type="transmembrane region" description="Helical" evidence="3">
    <location>
        <begin position="172"/>
        <end position="191"/>
    </location>
</feature>
<proteinExistence type="inferred from homology"/>
<dbReference type="EMBL" id="WJNH01000001">
    <property type="protein sequence ID" value="MRG85192.1"/>
    <property type="molecule type" value="Genomic_DNA"/>
</dbReference>
<comment type="subcellular location">
    <subcellularLocation>
        <location evidence="2">Cell membrane</location>
        <topology evidence="2">Multi-pass membrane protein</topology>
    </subcellularLocation>
</comment>
<keyword evidence="5" id="KW-1185">Reference proteome</keyword>
<dbReference type="Proteomes" id="UP000480185">
    <property type="component" value="Unassembled WGS sequence"/>
</dbReference>
<name>A0A6G1X2M3_9BACI</name>
<keyword evidence="2" id="KW-0813">Transport</keyword>
<feature type="transmembrane region" description="Helical" evidence="3">
    <location>
        <begin position="73"/>
        <end position="94"/>
    </location>
</feature>
<keyword evidence="2" id="KW-1003">Cell membrane</keyword>
<organism evidence="4 5">
    <name type="scientific">Salinibacillus xinjiangensis</name>
    <dbReference type="NCBI Taxonomy" id="1229268"/>
    <lineage>
        <taxon>Bacteria</taxon>
        <taxon>Bacillati</taxon>
        <taxon>Bacillota</taxon>
        <taxon>Bacilli</taxon>
        <taxon>Bacillales</taxon>
        <taxon>Bacillaceae</taxon>
        <taxon>Salinibacillus</taxon>
    </lineage>
</organism>
<accession>A0A6G1X2M3</accession>
<dbReference type="PANTHER" id="PTHR34295:SF1">
    <property type="entry name" value="BIOTIN TRANSPORTER BIOY"/>
    <property type="match status" value="1"/>
</dbReference>
<evidence type="ECO:0000256" key="1">
    <source>
        <dbReference type="ARBA" id="ARBA00010692"/>
    </source>
</evidence>
<dbReference type="Gene3D" id="1.10.1760.20">
    <property type="match status" value="1"/>
</dbReference>
<dbReference type="GO" id="GO:0015225">
    <property type="term" value="F:biotin transmembrane transporter activity"/>
    <property type="evidence" value="ECO:0007669"/>
    <property type="project" value="UniProtKB-UniRule"/>
</dbReference>
<dbReference type="Pfam" id="PF02632">
    <property type="entry name" value="BioY"/>
    <property type="match status" value="1"/>
</dbReference>
<dbReference type="InterPro" id="IPR003784">
    <property type="entry name" value="BioY"/>
</dbReference>